<accession>A0A9D1NVE1</accession>
<evidence type="ECO:0000313" key="5">
    <source>
        <dbReference type="Proteomes" id="UP000886723"/>
    </source>
</evidence>
<dbReference type="NCBIfam" id="TIGR00172">
    <property type="entry name" value="maf"/>
    <property type="match status" value="1"/>
</dbReference>
<feature type="site" description="Important for substrate specificity" evidence="3">
    <location>
        <position position="90"/>
    </location>
</feature>
<dbReference type="GO" id="GO:0009117">
    <property type="term" value="P:nucleotide metabolic process"/>
    <property type="evidence" value="ECO:0007669"/>
    <property type="project" value="UniProtKB-KW"/>
</dbReference>
<protein>
    <recommendedName>
        <fullName evidence="3">dTTP/UTP pyrophosphatase</fullName>
        <shortName evidence="3">dTTPase/UTPase</shortName>
        <ecNumber evidence="3">3.6.1.9</ecNumber>
    </recommendedName>
    <alternativeName>
        <fullName evidence="3">Nucleoside triphosphate pyrophosphatase</fullName>
    </alternativeName>
    <alternativeName>
        <fullName evidence="3">Nucleotide pyrophosphatase</fullName>
        <shortName evidence="3">Nucleotide PPase</shortName>
    </alternativeName>
</protein>
<feature type="active site" description="Proton acceptor" evidence="3">
    <location>
        <position position="89"/>
    </location>
</feature>
<evidence type="ECO:0000313" key="4">
    <source>
        <dbReference type="EMBL" id="HIV13560.1"/>
    </source>
</evidence>
<dbReference type="InterPro" id="IPR029001">
    <property type="entry name" value="ITPase-like_fam"/>
</dbReference>
<dbReference type="GO" id="GO:0047429">
    <property type="term" value="F:nucleoside triphosphate diphosphatase activity"/>
    <property type="evidence" value="ECO:0007669"/>
    <property type="project" value="UniProtKB-EC"/>
</dbReference>
<evidence type="ECO:0000256" key="3">
    <source>
        <dbReference type="HAMAP-Rule" id="MF_00528"/>
    </source>
</evidence>
<comment type="subcellular location">
    <subcellularLocation>
        <location evidence="3">Cytoplasm</location>
    </subcellularLocation>
</comment>
<comment type="catalytic activity">
    <reaction evidence="3">
        <text>dTTP + H2O = dTMP + diphosphate + H(+)</text>
        <dbReference type="Rhea" id="RHEA:28534"/>
        <dbReference type="ChEBI" id="CHEBI:15377"/>
        <dbReference type="ChEBI" id="CHEBI:15378"/>
        <dbReference type="ChEBI" id="CHEBI:33019"/>
        <dbReference type="ChEBI" id="CHEBI:37568"/>
        <dbReference type="ChEBI" id="CHEBI:63528"/>
        <dbReference type="EC" id="3.6.1.9"/>
    </reaction>
</comment>
<comment type="caution">
    <text evidence="4">The sequence shown here is derived from an EMBL/GenBank/DDBJ whole genome shotgun (WGS) entry which is preliminary data.</text>
</comment>
<name>A0A9D1NVE1_9FIRM</name>
<dbReference type="Pfam" id="PF02545">
    <property type="entry name" value="Maf"/>
    <property type="match status" value="1"/>
</dbReference>
<dbReference type="Gene3D" id="3.90.950.10">
    <property type="match status" value="1"/>
</dbReference>
<reference evidence="4" key="2">
    <citation type="journal article" date="2021" name="PeerJ">
        <title>Extensive microbial diversity within the chicken gut microbiome revealed by metagenomics and culture.</title>
        <authorList>
            <person name="Gilroy R."/>
            <person name="Ravi A."/>
            <person name="Getino M."/>
            <person name="Pursley I."/>
            <person name="Horton D.L."/>
            <person name="Alikhan N.F."/>
            <person name="Baker D."/>
            <person name="Gharbi K."/>
            <person name="Hall N."/>
            <person name="Watson M."/>
            <person name="Adriaenssens E.M."/>
            <person name="Foster-Nyarko E."/>
            <person name="Jarju S."/>
            <person name="Secka A."/>
            <person name="Antonio M."/>
            <person name="Oren A."/>
            <person name="Chaudhuri R.R."/>
            <person name="La Ragione R."/>
            <person name="Hildebrand F."/>
            <person name="Pallen M.J."/>
        </authorList>
    </citation>
    <scope>NUCLEOTIDE SEQUENCE</scope>
    <source>
        <strain evidence="4">ChiBcec2-4451</strain>
    </source>
</reference>
<dbReference type="PIRSF" id="PIRSF006305">
    <property type="entry name" value="Maf"/>
    <property type="match status" value="1"/>
</dbReference>
<keyword evidence="3" id="KW-0546">Nucleotide metabolism</keyword>
<dbReference type="HAMAP" id="MF_00528">
    <property type="entry name" value="Maf"/>
    <property type="match status" value="1"/>
</dbReference>
<proteinExistence type="inferred from homology"/>
<dbReference type="AlphaFoldDB" id="A0A9D1NVE1"/>
<dbReference type="PANTHER" id="PTHR43213">
    <property type="entry name" value="BIFUNCTIONAL DTTP/UTP PYROPHOSPHATASE/METHYLTRANSFERASE PROTEIN-RELATED"/>
    <property type="match status" value="1"/>
</dbReference>
<dbReference type="Proteomes" id="UP000886723">
    <property type="component" value="Unassembled WGS sequence"/>
</dbReference>
<dbReference type="GO" id="GO:0005737">
    <property type="term" value="C:cytoplasm"/>
    <property type="evidence" value="ECO:0007669"/>
    <property type="project" value="UniProtKB-SubCell"/>
</dbReference>
<dbReference type="PANTHER" id="PTHR43213:SF5">
    <property type="entry name" value="BIFUNCTIONAL DTTP_UTP PYROPHOSPHATASE_METHYLTRANSFERASE PROTEIN-RELATED"/>
    <property type="match status" value="1"/>
</dbReference>
<comment type="caution">
    <text evidence="3">Lacks conserved residue(s) required for the propagation of feature annotation.</text>
</comment>
<comment type="similarity">
    <text evidence="3">Belongs to the Maf family. YhdE subfamily.</text>
</comment>
<comment type="catalytic activity">
    <reaction evidence="3">
        <text>UTP + H2O = UMP + diphosphate + H(+)</text>
        <dbReference type="Rhea" id="RHEA:29395"/>
        <dbReference type="ChEBI" id="CHEBI:15377"/>
        <dbReference type="ChEBI" id="CHEBI:15378"/>
        <dbReference type="ChEBI" id="CHEBI:33019"/>
        <dbReference type="ChEBI" id="CHEBI:46398"/>
        <dbReference type="ChEBI" id="CHEBI:57865"/>
        <dbReference type="EC" id="3.6.1.9"/>
    </reaction>
</comment>
<evidence type="ECO:0000256" key="1">
    <source>
        <dbReference type="ARBA" id="ARBA00001968"/>
    </source>
</evidence>
<feature type="site" description="Important for substrate specificity" evidence="3">
    <location>
        <position position="12"/>
    </location>
</feature>
<reference evidence="4" key="1">
    <citation type="submission" date="2020-10" db="EMBL/GenBank/DDBJ databases">
        <authorList>
            <person name="Gilroy R."/>
        </authorList>
    </citation>
    <scope>NUCLEOTIDE SEQUENCE</scope>
    <source>
        <strain evidence="4">ChiBcec2-4451</strain>
    </source>
</reference>
<sequence>MDKIILASQSPRRRELLTQIGLDYQVIPSTVEEVITETDPKLVVQELSRQKAEDVAGSVLRDRIMREQWEKDTVEAENGREGILVIGADTVVSYQGQILGKPVDTDDAVRMLSMLQGNAHSVFTGVTLIRRGLKETWQVTFAEETRVHMYPMTEAEIRWYVGTGEPMDKAGAYGIQGLCARFVEKIEGDYNNVVGLPVGKIWQELKKRCRSSQKEGIADGTERIRA</sequence>
<dbReference type="CDD" id="cd00555">
    <property type="entry name" value="Maf"/>
    <property type="match status" value="1"/>
</dbReference>
<dbReference type="InterPro" id="IPR003697">
    <property type="entry name" value="Maf-like"/>
</dbReference>
<keyword evidence="3" id="KW-0963">Cytoplasm</keyword>
<dbReference type="EC" id="3.6.1.9" evidence="3"/>
<gene>
    <name evidence="4" type="primary">maf</name>
    <name evidence="4" type="ORF">IAA63_10530</name>
</gene>
<organism evidence="4 5">
    <name type="scientific">Candidatus Pullilachnospira stercoravium</name>
    <dbReference type="NCBI Taxonomy" id="2840913"/>
    <lineage>
        <taxon>Bacteria</taxon>
        <taxon>Bacillati</taxon>
        <taxon>Bacillota</taxon>
        <taxon>Clostridia</taxon>
        <taxon>Lachnospirales</taxon>
        <taxon>Lachnospiraceae</taxon>
        <taxon>Lachnospiraceae incertae sedis</taxon>
        <taxon>Candidatus Pullilachnospira</taxon>
    </lineage>
</organism>
<feature type="site" description="Important for substrate specificity" evidence="3">
    <location>
        <position position="176"/>
    </location>
</feature>
<comment type="cofactor">
    <cofactor evidence="1 3">
        <name>a divalent metal cation</name>
        <dbReference type="ChEBI" id="CHEBI:60240"/>
    </cofactor>
</comment>
<dbReference type="EMBL" id="DVON01000222">
    <property type="protein sequence ID" value="HIV13560.1"/>
    <property type="molecule type" value="Genomic_DNA"/>
</dbReference>
<comment type="function">
    <text evidence="3">Nucleoside triphosphate pyrophosphatase that hydrolyzes dTTP and UTP. May have a dual role in cell division arrest and in preventing the incorporation of modified nucleotides into cellular nucleic acids.</text>
</comment>
<keyword evidence="2 3" id="KW-0378">Hydrolase</keyword>
<evidence type="ECO:0000256" key="2">
    <source>
        <dbReference type="ARBA" id="ARBA00022801"/>
    </source>
</evidence>
<dbReference type="SUPFAM" id="SSF52972">
    <property type="entry name" value="ITPase-like"/>
    <property type="match status" value="1"/>
</dbReference>